<dbReference type="AlphaFoldDB" id="A0A1Q9DMU4"/>
<sequence length="452" mass="49729">MVAHAPRCRAGDASGRKNRRKLASGKFLCGFHERHLAKKAAGALEGPPALSLMAPLSAPNAQKLLEEMRAALPGTKSQLLSKLNAAPQSCKLQFVYDGGLEILEKWIRRHPPLRKDILALLKDGFPVTGADLKKAKLRDSLEALGSEGENEDSKELLARWQSEGLFSVPASKPPPKGGACLLVAETPSGGGSPSPELQQLHPRIAEFLASRPLLLKFLKAQPGFLSNLNSRSVALLVRLEKARLSASAAVEVPDAANRTVKVTGLGEDAEDDVQWLLQKLREWNLKESKQGVELPRESHSSKPCKTVYIRLGSEREARLAARCLHDRCRPSDDEGSVASKRFHAEVMGLGTSISKKVRFEDDRCRVLLCPADGESVEYLSLRLDQEPMSLRHEKSQNQKALTADQERMTLLNDSLGIDIHVQTWTDTYDLPTYLPTCLPAYLPTYLPTYLAT</sequence>
<evidence type="ECO:0000313" key="1">
    <source>
        <dbReference type="EMBL" id="OLP96483.1"/>
    </source>
</evidence>
<protein>
    <submittedName>
        <fullName evidence="1">Putative polyketide synthase 3</fullName>
    </submittedName>
</protein>
<dbReference type="EMBL" id="LSRX01000466">
    <property type="protein sequence ID" value="OLP96483.1"/>
    <property type="molecule type" value="Genomic_DNA"/>
</dbReference>
<comment type="caution">
    <text evidence="1">The sequence shown here is derived from an EMBL/GenBank/DDBJ whole genome shotgun (WGS) entry which is preliminary data.</text>
</comment>
<gene>
    <name evidence="1" type="primary">pks3</name>
    <name evidence="1" type="ORF">AK812_SmicGene21283</name>
</gene>
<organism evidence="1 2">
    <name type="scientific">Symbiodinium microadriaticum</name>
    <name type="common">Dinoflagellate</name>
    <name type="synonym">Zooxanthella microadriatica</name>
    <dbReference type="NCBI Taxonomy" id="2951"/>
    <lineage>
        <taxon>Eukaryota</taxon>
        <taxon>Sar</taxon>
        <taxon>Alveolata</taxon>
        <taxon>Dinophyceae</taxon>
        <taxon>Suessiales</taxon>
        <taxon>Symbiodiniaceae</taxon>
        <taxon>Symbiodinium</taxon>
    </lineage>
</organism>
<evidence type="ECO:0000313" key="2">
    <source>
        <dbReference type="Proteomes" id="UP000186817"/>
    </source>
</evidence>
<name>A0A1Q9DMU4_SYMMI</name>
<accession>A0A1Q9DMU4</accession>
<reference evidence="1 2" key="1">
    <citation type="submission" date="2016-02" db="EMBL/GenBank/DDBJ databases">
        <title>Genome analysis of coral dinoflagellate symbionts highlights evolutionary adaptations to a symbiotic lifestyle.</title>
        <authorList>
            <person name="Aranda M."/>
            <person name="Li Y."/>
            <person name="Liew Y.J."/>
            <person name="Baumgarten S."/>
            <person name="Simakov O."/>
            <person name="Wilson M."/>
            <person name="Piel J."/>
            <person name="Ashoor H."/>
            <person name="Bougouffa S."/>
            <person name="Bajic V.B."/>
            <person name="Ryu T."/>
            <person name="Ravasi T."/>
            <person name="Bayer T."/>
            <person name="Micklem G."/>
            <person name="Kim H."/>
            <person name="Bhak J."/>
            <person name="Lajeunesse T.C."/>
            <person name="Voolstra C.R."/>
        </authorList>
    </citation>
    <scope>NUCLEOTIDE SEQUENCE [LARGE SCALE GENOMIC DNA]</scope>
    <source>
        <strain evidence="1 2">CCMP2467</strain>
    </source>
</reference>
<keyword evidence="2" id="KW-1185">Reference proteome</keyword>
<dbReference type="Proteomes" id="UP000186817">
    <property type="component" value="Unassembled WGS sequence"/>
</dbReference>
<dbReference type="OrthoDB" id="410253at2759"/>
<proteinExistence type="predicted"/>